<evidence type="ECO:0000313" key="9">
    <source>
        <dbReference type="Proteomes" id="UP000051697"/>
    </source>
</evidence>
<dbReference type="Gene3D" id="3.30.450.40">
    <property type="match status" value="1"/>
</dbReference>
<dbReference type="PANTHER" id="PTHR34824:SF1">
    <property type="entry name" value="HEAT-INDUCIBLE TRANSCRIPTION REPRESSOR HRCA"/>
    <property type="match status" value="1"/>
</dbReference>
<dbReference type="InterPro" id="IPR029016">
    <property type="entry name" value="GAF-like_dom_sf"/>
</dbReference>
<comment type="caution">
    <text evidence="8">The sequence shown here is derived from an EMBL/GenBank/DDBJ whole genome shotgun (WGS) entry which is preliminary data.</text>
</comment>
<dbReference type="OrthoDB" id="9783139at2"/>
<keyword evidence="4 5" id="KW-0804">Transcription</keyword>
<dbReference type="STRING" id="1423778.FC70_GL001527"/>
<dbReference type="EMBL" id="AZFE01000032">
    <property type="protein sequence ID" value="KRL54728.1"/>
    <property type="molecule type" value="Genomic_DNA"/>
</dbReference>
<comment type="similarity">
    <text evidence="5">Belongs to the HrcA family.</text>
</comment>
<dbReference type="SUPFAM" id="SSF55781">
    <property type="entry name" value="GAF domain-like"/>
    <property type="match status" value="1"/>
</dbReference>
<evidence type="ECO:0000256" key="1">
    <source>
        <dbReference type="ARBA" id="ARBA00022491"/>
    </source>
</evidence>
<dbReference type="Gene3D" id="1.10.10.10">
    <property type="entry name" value="Winged helix-like DNA-binding domain superfamily/Winged helix DNA-binding domain"/>
    <property type="match status" value="1"/>
</dbReference>
<evidence type="ECO:0000256" key="3">
    <source>
        <dbReference type="ARBA" id="ARBA00023016"/>
    </source>
</evidence>
<dbReference type="InterPro" id="IPR036390">
    <property type="entry name" value="WH_DNA-bd_sf"/>
</dbReference>
<dbReference type="NCBIfam" id="TIGR00331">
    <property type="entry name" value="hrcA"/>
    <property type="match status" value="1"/>
</dbReference>
<keyword evidence="3 5" id="KW-0346">Stress response</keyword>
<dbReference type="PATRIC" id="fig|1423778.4.peg.1563"/>
<accession>A0A0R1RN09</accession>
<dbReference type="KEGG" id="lol:LACOL_1053"/>
<evidence type="ECO:0000256" key="4">
    <source>
        <dbReference type="ARBA" id="ARBA00023163"/>
    </source>
</evidence>
<dbReference type="InterPro" id="IPR021153">
    <property type="entry name" value="HrcA_C"/>
</dbReference>
<sequence>MLTKRQSDILQAIVRHYTSTGQPVGSKVLADNLPERVSSATIRNEMASLEEMGLIAKEHSSSGRVPSTVGYRYYVDNLLDQQAVHESDVAIIQNSFGQDFNKIDEIVARSADILSDLTTFTTFTLKPEQKMARLSGFRLVPLGNQQVMAIIVTDSGDVESQNFTIPRDMNTDELESVIRLINDQLSGLPLTEVLTRLQQDIPFKIKDYMHSPNGVLDIFDNILSHASSERFFVGGKMNLLGFSHNHDPNTLQALYGLLDQNERLSTVLDPLDDSINVRIGSEISNELLDDFSLITATYDVDQYGKGIIAVLGPTRMPYSRTIGLVSAFRQELAKQMLDYYHRYYDQ</sequence>
<gene>
    <name evidence="5" type="primary">hrcA</name>
    <name evidence="8" type="ORF">FC70_GL001527</name>
</gene>
<proteinExistence type="inferred from homology"/>
<dbReference type="RefSeq" id="WP_057890453.1">
    <property type="nucleotide sequence ID" value="NZ_AZFE01000032.1"/>
</dbReference>
<keyword evidence="9" id="KW-1185">Reference proteome</keyword>
<name>A0A0R1RN09_9LACO</name>
<evidence type="ECO:0000259" key="7">
    <source>
        <dbReference type="Pfam" id="PF03444"/>
    </source>
</evidence>
<dbReference type="GO" id="GO:0003677">
    <property type="term" value="F:DNA binding"/>
    <property type="evidence" value="ECO:0007669"/>
    <property type="project" value="InterPro"/>
</dbReference>
<dbReference type="InterPro" id="IPR036388">
    <property type="entry name" value="WH-like_DNA-bd_sf"/>
</dbReference>
<dbReference type="AlphaFoldDB" id="A0A0R1RN09"/>
<dbReference type="SUPFAM" id="SSF46785">
    <property type="entry name" value="Winged helix' DNA-binding domain"/>
    <property type="match status" value="1"/>
</dbReference>
<evidence type="ECO:0000256" key="5">
    <source>
        <dbReference type="HAMAP-Rule" id="MF_00081"/>
    </source>
</evidence>
<dbReference type="InterPro" id="IPR023120">
    <property type="entry name" value="WHTH_transcript_rep_HrcA_IDD"/>
</dbReference>
<keyword evidence="2 5" id="KW-0805">Transcription regulation</keyword>
<dbReference type="HAMAP" id="MF_00081">
    <property type="entry name" value="HrcA"/>
    <property type="match status" value="1"/>
</dbReference>
<evidence type="ECO:0000259" key="6">
    <source>
        <dbReference type="Pfam" id="PF01628"/>
    </source>
</evidence>
<protein>
    <recommendedName>
        <fullName evidence="5">Heat-inducible transcription repressor HrcA</fullName>
    </recommendedName>
</protein>
<dbReference type="PANTHER" id="PTHR34824">
    <property type="entry name" value="HEAT-INDUCIBLE TRANSCRIPTION REPRESSOR HRCA"/>
    <property type="match status" value="1"/>
</dbReference>
<comment type="function">
    <text evidence="5">Negative regulator of class I heat shock genes (grpE-dnaK-dnaJ and groELS operons). Prevents heat-shock induction of these operons.</text>
</comment>
<reference evidence="8 9" key="1">
    <citation type="journal article" date="2015" name="Genome Announc.">
        <title>Expanding the biotechnology potential of lactobacilli through comparative genomics of 213 strains and associated genera.</title>
        <authorList>
            <person name="Sun Z."/>
            <person name="Harris H.M."/>
            <person name="McCann A."/>
            <person name="Guo C."/>
            <person name="Argimon S."/>
            <person name="Zhang W."/>
            <person name="Yang X."/>
            <person name="Jeffery I.B."/>
            <person name="Cooney J.C."/>
            <person name="Kagawa T.F."/>
            <person name="Liu W."/>
            <person name="Song Y."/>
            <person name="Salvetti E."/>
            <person name="Wrobel A."/>
            <person name="Rasinkangas P."/>
            <person name="Parkhill J."/>
            <person name="Rea M.C."/>
            <person name="O'Sullivan O."/>
            <person name="Ritari J."/>
            <person name="Douillard F.P."/>
            <person name="Paul Ross R."/>
            <person name="Yang R."/>
            <person name="Briner A.E."/>
            <person name="Felis G.E."/>
            <person name="de Vos W.M."/>
            <person name="Barrangou R."/>
            <person name="Klaenhammer T.R."/>
            <person name="Caufield P.W."/>
            <person name="Cui Y."/>
            <person name="Zhang H."/>
            <person name="O'Toole P.W."/>
        </authorList>
    </citation>
    <scope>NUCLEOTIDE SEQUENCE [LARGE SCALE GENOMIC DNA]</scope>
    <source>
        <strain evidence="8 9">DSM 15707</strain>
    </source>
</reference>
<keyword evidence="1 5" id="KW-0678">Repressor</keyword>
<evidence type="ECO:0000313" key="8">
    <source>
        <dbReference type="EMBL" id="KRL54728.1"/>
    </source>
</evidence>
<dbReference type="GO" id="GO:0045892">
    <property type="term" value="P:negative regulation of DNA-templated transcription"/>
    <property type="evidence" value="ECO:0007669"/>
    <property type="project" value="UniProtKB-UniRule"/>
</dbReference>
<dbReference type="Proteomes" id="UP000051697">
    <property type="component" value="Unassembled WGS sequence"/>
</dbReference>
<dbReference type="Gene3D" id="3.30.390.60">
    <property type="entry name" value="Heat-inducible transcription repressor hrca homolog, domain 3"/>
    <property type="match status" value="1"/>
</dbReference>
<dbReference type="InterPro" id="IPR005104">
    <property type="entry name" value="WHTH_HrcA_DNA-bd"/>
</dbReference>
<dbReference type="Pfam" id="PF03444">
    <property type="entry name" value="WHD_HrcA"/>
    <property type="match status" value="1"/>
</dbReference>
<feature type="domain" description="Winged helix-turn-helix transcription repressor HrcA DNA-binding" evidence="7">
    <location>
        <begin position="1"/>
        <end position="59"/>
    </location>
</feature>
<dbReference type="InterPro" id="IPR002571">
    <property type="entry name" value="HrcA"/>
</dbReference>
<feature type="domain" description="Heat-inducible transcription repressor HrcA C-terminal" evidence="6">
    <location>
        <begin position="104"/>
        <end position="322"/>
    </location>
</feature>
<organism evidence="8 9">
    <name type="scientific">Paucilactobacillus oligofermentans DSM 15707 = LMG 22743</name>
    <dbReference type="NCBI Taxonomy" id="1423778"/>
    <lineage>
        <taxon>Bacteria</taxon>
        <taxon>Bacillati</taxon>
        <taxon>Bacillota</taxon>
        <taxon>Bacilli</taxon>
        <taxon>Lactobacillales</taxon>
        <taxon>Lactobacillaceae</taxon>
        <taxon>Paucilactobacillus</taxon>
    </lineage>
</organism>
<dbReference type="PIRSF" id="PIRSF005485">
    <property type="entry name" value="HrcA"/>
    <property type="match status" value="1"/>
</dbReference>
<evidence type="ECO:0000256" key="2">
    <source>
        <dbReference type="ARBA" id="ARBA00023015"/>
    </source>
</evidence>
<dbReference type="Pfam" id="PF01628">
    <property type="entry name" value="HrcA"/>
    <property type="match status" value="1"/>
</dbReference>